<evidence type="ECO:0000256" key="6">
    <source>
        <dbReference type="ARBA" id="ARBA00038307"/>
    </source>
</evidence>
<comment type="catalytic activity">
    <reaction evidence="10">
        <text>tungstate(in) + ATP + H2O = tungstate(out) + ADP + phosphate + H(+)</text>
        <dbReference type="Rhea" id="RHEA:35027"/>
        <dbReference type="ChEBI" id="CHEBI:15377"/>
        <dbReference type="ChEBI" id="CHEBI:15378"/>
        <dbReference type="ChEBI" id="CHEBI:30616"/>
        <dbReference type="ChEBI" id="CHEBI:43474"/>
        <dbReference type="ChEBI" id="CHEBI:46502"/>
        <dbReference type="ChEBI" id="CHEBI:456216"/>
        <dbReference type="EC" id="7.3.2.6"/>
    </reaction>
</comment>
<evidence type="ECO:0000256" key="12">
    <source>
        <dbReference type="ARBA" id="ARBA00051890"/>
    </source>
</evidence>
<dbReference type="PROSITE" id="PS50893">
    <property type="entry name" value="ABC_TRANSPORTER_2"/>
    <property type="match status" value="1"/>
</dbReference>
<keyword evidence="2" id="KW-0813">Transport</keyword>
<evidence type="ECO:0000256" key="5">
    <source>
        <dbReference type="ARBA" id="ARBA00022840"/>
    </source>
</evidence>
<keyword evidence="4" id="KW-0547">Nucleotide-binding</keyword>
<evidence type="ECO:0000256" key="9">
    <source>
        <dbReference type="ARBA" id="ARBA00041133"/>
    </source>
</evidence>
<dbReference type="RefSeq" id="WP_129069782.1">
    <property type="nucleotide sequence ID" value="NZ_RDFA01000005.1"/>
</dbReference>
<evidence type="ECO:0000256" key="4">
    <source>
        <dbReference type="ARBA" id="ARBA00022741"/>
    </source>
</evidence>
<dbReference type="InterPro" id="IPR003439">
    <property type="entry name" value="ABC_transporter-like_ATP-bd"/>
</dbReference>
<feature type="compositionally biased region" description="Basic and acidic residues" evidence="17">
    <location>
        <begin position="1"/>
        <end position="14"/>
    </location>
</feature>
<proteinExistence type="inferred from homology"/>
<feature type="domain" description="ABC transporter" evidence="18">
    <location>
        <begin position="35"/>
        <end position="266"/>
    </location>
</feature>
<evidence type="ECO:0000256" key="17">
    <source>
        <dbReference type="SAM" id="MobiDB-lite"/>
    </source>
</evidence>
<dbReference type="InterPro" id="IPR027417">
    <property type="entry name" value="P-loop_NTPase"/>
</dbReference>
<comment type="function">
    <text evidence="13">Part of the ABC transporter complex XacGHIJK involved in the uptake of xylose and arabinose. Responsible for energy coupling to the transport system.</text>
</comment>
<dbReference type="EC" id="7.3.2.6" evidence="8"/>
<evidence type="ECO:0000256" key="2">
    <source>
        <dbReference type="ARBA" id="ARBA00022448"/>
    </source>
</evidence>
<gene>
    <name evidence="19" type="ORF">EAF64_14945</name>
</gene>
<evidence type="ECO:0000259" key="18">
    <source>
        <dbReference type="PROSITE" id="PS50893"/>
    </source>
</evidence>
<comment type="catalytic activity">
    <reaction evidence="11">
        <text>D-xylose(out) + ATP + H2O = D-xylose(in) + ADP + phosphate + H(+)</text>
        <dbReference type="Rhea" id="RHEA:29899"/>
        <dbReference type="ChEBI" id="CHEBI:15377"/>
        <dbReference type="ChEBI" id="CHEBI:15378"/>
        <dbReference type="ChEBI" id="CHEBI:30616"/>
        <dbReference type="ChEBI" id="CHEBI:43474"/>
        <dbReference type="ChEBI" id="CHEBI:53455"/>
        <dbReference type="ChEBI" id="CHEBI:456216"/>
        <dbReference type="EC" id="7.5.2.13"/>
    </reaction>
    <physiologicalReaction direction="left-to-right" evidence="11">
        <dbReference type="Rhea" id="RHEA:29900"/>
    </physiologicalReaction>
</comment>
<dbReference type="SUPFAM" id="SSF52540">
    <property type="entry name" value="P-loop containing nucleoside triphosphate hydrolases"/>
    <property type="match status" value="1"/>
</dbReference>
<dbReference type="PROSITE" id="PS00211">
    <property type="entry name" value="ABC_TRANSPORTER_1"/>
    <property type="match status" value="1"/>
</dbReference>
<evidence type="ECO:0000256" key="13">
    <source>
        <dbReference type="ARBA" id="ARBA00053454"/>
    </source>
</evidence>
<evidence type="ECO:0000256" key="8">
    <source>
        <dbReference type="ARBA" id="ARBA00039025"/>
    </source>
</evidence>
<evidence type="ECO:0000256" key="15">
    <source>
        <dbReference type="ARBA" id="ARBA00065962"/>
    </source>
</evidence>
<dbReference type="InterPro" id="IPR003593">
    <property type="entry name" value="AAA+_ATPase"/>
</dbReference>
<reference evidence="19 20" key="1">
    <citation type="submission" date="2019-01" db="EMBL/GenBank/DDBJ databases">
        <title>Halorientalis sp. F13-25 a new haloarchaeum isolated from hypersaline water.</title>
        <authorList>
            <person name="Ana D.-V."/>
            <person name="Cristina S.-P."/>
            <person name="Antonio V."/>
        </authorList>
    </citation>
    <scope>NUCLEOTIDE SEQUENCE [LARGE SCALE GENOMIC DNA]</scope>
    <source>
        <strain evidence="19 20">F13-25</strain>
    </source>
</reference>
<organism evidence="19 20">
    <name type="scientific">Halorientalis pallida</name>
    <dbReference type="NCBI Taxonomy" id="2479928"/>
    <lineage>
        <taxon>Archaea</taxon>
        <taxon>Methanobacteriati</taxon>
        <taxon>Methanobacteriota</taxon>
        <taxon>Stenosarchaea group</taxon>
        <taxon>Halobacteria</taxon>
        <taxon>Halobacteriales</taxon>
        <taxon>Haloarculaceae</taxon>
        <taxon>Halorientalis</taxon>
    </lineage>
</organism>
<protein>
    <recommendedName>
        <fullName evidence="9">Molybdate/tungstate import ATP-binding protein WtpC</fullName>
        <ecNumber evidence="8">7.3.2.6</ecNumber>
        <ecNumber evidence="16">7.5.2.13</ecNumber>
    </recommendedName>
</protein>
<comment type="subcellular location">
    <subcellularLocation>
        <location evidence="1">Cell membrane</location>
        <topology evidence="1">Peripheral membrane protein</topology>
    </subcellularLocation>
</comment>
<dbReference type="Gene3D" id="3.40.50.300">
    <property type="entry name" value="P-loop containing nucleotide triphosphate hydrolases"/>
    <property type="match status" value="1"/>
</dbReference>
<keyword evidence="3" id="KW-0500">Molybdenum</keyword>
<comment type="caution">
    <text evidence="19">The sequence shown here is derived from an EMBL/GenBank/DDBJ whole genome shotgun (WGS) entry which is preliminary data.</text>
</comment>
<dbReference type="GO" id="GO:1901238">
    <property type="term" value="F:ABC-type tungstate transporter activity"/>
    <property type="evidence" value="ECO:0007669"/>
    <property type="project" value="UniProtKB-EC"/>
</dbReference>
<dbReference type="GO" id="GO:0016887">
    <property type="term" value="F:ATP hydrolysis activity"/>
    <property type="evidence" value="ECO:0007669"/>
    <property type="project" value="InterPro"/>
</dbReference>
<name>A0A498L2D2_9EURY</name>
<evidence type="ECO:0000256" key="11">
    <source>
        <dbReference type="ARBA" id="ARBA00050355"/>
    </source>
</evidence>
<sequence>MSDSEHHNESKSHGTLEQSQSGSPAGQDAADEAILEVSGLTKIYPDGTLAVDDIDFSVQDGDFCVIIGPSGCGKSTTLHSLVGKVEVTEGTVELDGEDITDAKTHDRDIGLVFQDFQLFPHLNVEENIRYGLERLELPSSEIDQRVDEIIETMKLSGNRDRDPTELSAGQKQRVALARSLVLEPKLLLLDEPLGDMDYKLQKHMEEELLRIHREFDTTFVYVTHDQTQAMRLADQVVVMNDGKVEQAESVNRTYNSPETAFVATFVGDSNIFSGRVTDVSEDETTASIDTHLGEFVGSTDNLDSTPGDVVGQELSFSVRPQHLSLDGEGDNHIECRVLDVITHASQGTQVLLEPVADDSMELQLLSRELISDLDERVTVSWDAGATVLLERTSVVDGVDLQKDILGE</sequence>
<dbReference type="FunFam" id="3.40.50.300:FF:000042">
    <property type="entry name" value="Maltose/maltodextrin ABC transporter, ATP-binding protein"/>
    <property type="match status" value="1"/>
</dbReference>
<evidence type="ECO:0000256" key="10">
    <source>
        <dbReference type="ARBA" id="ARBA00047936"/>
    </source>
</evidence>
<keyword evidence="5 19" id="KW-0067">ATP-binding</keyword>
<comment type="similarity">
    <text evidence="14">Belongs to the ABC transporter superfamily. Carbohydrate uptake transporter-1 (CUT1) (TC 3.A.1.1) family.</text>
</comment>
<dbReference type="InterPro" id="IPR017871">
    <property type="entry name" value="ABC_transporter-like_CS"/>
</dbReference>
<comment type="subunit">
    <text evidence="7">The complex is composed of two ATP-binding proteins (WtpC), two transmembrane proteins (WtpB) and a solute-binding protein (WtpA).</text>
</comment>
<dbReference type="PANTHER" id="PTHR42781">
    <property type="entry name" value="SPERMIDINE/PUTRESCINE IMPORT ATP-BINDING PROTEIN POTA"/>
    <property type="match status" value="1"/>
</dbReference>
<dbReference type="InterPro" id="IPR008995">
    <property type="entry name" value="Mo/tungstate-bd_C_term_dom"/>
</dbReference>
<evidence type="ECO:0000313" key="19">
    <source>
        <dbReference type="EMBL" id="RXK47931.1"/>
    </source>
</evidence>
<comment type="subunit">
    <text evidence="15">The complex is composed of two ATP-binding proteins (XacJ and XacK), two transmembrane proteins (XacH and XacI) and a solute-binding protein (XacG).</text>
</comment>
<dbReference type="GO" id="GO:0005524">
    <property type="term" value="F:ATP binding"/>
    <property type="evidence" value="ECO:0007669"/>
    <property type="project" value="UniProtKB-KW"/>
</dbReference>
<dbReference type="Proteomes" id="UP000289691">
    <property type="component" value="Unassembled WGS sequence"/>
</dbReference>
<comment type="catalytic activity">
    <reaction evidence="12">
        <text>L-arabinose(out) + ATP + H2O = L-arabinose(in) + ADP + phosphate + H(+)</text>
        <dbReference type="Rhea" id="RHEA:30007"/>
        <dbReference type="ChEBI" id="CHEBI:15377"/>
        <dbReference type="ChEBI" id="CHEBI:15378"/>
        <dbReference type="ChEBI" id="CHEBI:17535"/>
        <dbReference type="ChEBI" id="CHEBI:30616"/>
        <dbReference type="ChEBI" id="CHEBI:43474"/>
        <dbReference type="ChEBI" id="CHEBI:456216"/>
        <dbReference type="EC" id="7.5.2.13"/>
    </reaction>
    <physiologicalReaction direction="left-to-right" evidence="12">
        <dbReference type="Rhea" id="RHEA:30008"/>
    </physiologicalReaction>
</comment>
<dbReference type="EC" id="7.5.2.13" evidence="16"/>
<feature type="compositionally biased region" description="Polar residues" evidence="17">
    <location>
        <begin position="15"/>
        <end position="24"/>
    </location>
</feature>
<dbReference type="InterPro" id="IPR050093">
    <property type="entry name" value="ABC_SmlMolc_Importer"/>
</dbReference>
<dbReference type="SUPFAM" id="SSF50331">
    <property type="entry name" value="MOP-like"/>
    <property type="match status" value="1"/>
</dbReference>
<dbReference type="Gene3D" id="2.40.50.100">
    <property type="match status" value="1"/>
</dbReference>
<dbReference type="GO" id="GO:0005886">
    <property type="term" value="C:plasma membrane"/>
    <property type="evidence" value="ECO:0007669"/>
    <property type="project" value="UniProtKB-SubCell"/>
</dbReference>
<evidence type="ECO:0000256" key="14">
    <source>
        <dbReference type="ARBA" id="ARBA00061029"/>
    </source>
</evidence>
<dbReference type="Pfam" id="PF00005">
    <property type="entry name" value="ABC_tran"/>
    <property type="match status" value="1"/>
</dbReference>
<evidence type="ECO:0000256" key="16">
    <source>
        <dbReference type="ARBA" id="ARBA00066315"/>
    </source>
</evidence>
<evidence type="ECO:0000256" key="7">
    <source>
        <dbReference type="ARBA" id="ARBA00038781"/>
    </source>
</evidence>
<dbReference type="SMART" id="SM00382">
    <property type="entry name" value="AAA"/>
    <property type="match status" value="1"/>
</dbReference>
<evidence type="ECO:0000256" key="3">
    <source>
        <dbReference type="ARBA" id="ARBA00022505"/>
    </source>
</evidence>
<dbReference type="GO" id="GO:1902495">
    <property type="term" value="C:transmembrane transporter complex"/>
    <property type="evidence" value="ECO:0007669"/>
    <property type="project" value="UniProtKB-ARBA"/>
</dbReference>
<feature type="region of interest" description="Disordered" evidence="17">
    <location>
        <begin position="1"/>
        <end position="29"/>
    </location>
</feature>
<comment type="similarity">
    <text evidence="6">Belongs to the ABC transporter superfamily. Sulfate/tungstate importer (TC 3.A.1.6) family.</text>
</comment>
<dbReference type="AlphaFoldDB" id="A0A498L2D2"/>
<keyword evidence="20" id="KW-1185">Reference proteome</keyword>
<evidence type="ECO:0000256" key="1">
    <source>
        <dbReference type="ARBA" id="ARBA00004202"/>
    </source>
</evidence>
<dbReference type="EMBL" id="RDFA01000005">
    <property type="protein sequence ID" value="RXK47931.1"/>
    <property type="molecule type" value="Genomic_DNA"/>
</dbReference>
<dbReference type="PANTHER" id="PTHR42781:SF4">
    <property type="entry name" value="SPERMIDINE_PUTRESCINE IMPORT ATP-BINDING PROTEIN POTA"/>
    <property type="match status" value="1"/>
</dbReference>
<dbReference type="OrthoDB" id="18368at2157"/>
<accession>A0A498L2D2</accession>
<evidence type="ECO:0000313" key="20">
    <source>
        <dbReference type="Proteomes" id="UP000289691"/>
    </source>
</evidence>